<dbReference type="AlphaFoldDB" id="A0A9W6N2K8"/>
<evidence type="ECO:0000256" key="4">
    <source>
        <dbReference type="ARBA" id="ARBA00022475"/>
    </source>
</evidence>
<keyword evidence="7 9" id="KW-0472">Membrane</keyword>
<feature type="transmembrane region" description="Helical" evidence="9">
    <location>
        <begin position="151"/>
        <end position="170"/>
    </location>
</feature>
<evidence type="ECO:0000256" key="2">
    <source>
        <dbReference type="ARBA" id="ARBA00009773"/>
    </source>
</evidence>
<dbReference type="Proteomes" id="UP001143364">
    <property type="component" value="Unassembled WGS sequence"/>
</dbReference>
<keyword evidence="4" id="KW-1003">Cell membrane</keyword>
<feature type="transmembrane region" description="Helical" evidence="9">
    <location>
        <begin position="56"/>
        <end position="78"/>
    </location>
</feature>
<dbReference type="PANTHER" id="PTHR21716">
    <property type="entry name" value="TRANSMEMBRANE PROTEIN"/>
    <property type="match status" value="1"/>
</dbReference>
<sequence length="396" mass="42481">MTLQRQILFWLGFAAVLALFLLLFSGILLPFVVGLALAYLLDPIADRLERLGLPRVWATVVILISVVLIFVLAIMLIAPLMGAQLSKFVENLPQTIAKLQDLIASQNAPWIDRLLGQGLTQVKSSLGEIVSQGMNYLSGFLASLWTGGQAVISVISLLVVAPVVAFYMLIDWDRMVATIDDWVPLRHKVTIRKLAREIDEGVAGFVRGQALVCVILGTFYAIALTMVGLNFGLLIGFGAGVIGFIPYIGSITGLLVSLAVAIVQFWPDYGMVALVLGIFAFGQFVEGNFLQPRLVGRSVGLHPVWLMFALVAFGYLFGFVGLLVAVPLAAAVGVLVRFGLRRYLESPFYTGEDASHPDVLPGGPQGASLFRKDIAPPQPALTAPEAGPAPDPQAGA</sequence>
<keyword evidence="5 9" id="KW-0812">Transmembrane</keyword>
<feature type="region of interest" description="Disordered" evidence="8">
    <location>
        <begin position="377"/>
        <end position="396"/>
    </location>
</feature>
<feature type="transmembrane region" description="Helical" evidence="9">
    <location>
        <begin position="241"/>
        <end position="262"/>
    </location>
</feature>
<evidence type="ECO:0000256" key="8">
    <source>
        <dbReference type="SAM" id="MobiDB-lite"/>
    </source>
</evidence>
<reference evidence="10" key="1">
    <citation type="journal article" date="2014" name="Int. J. Syst. Evol. Microbiol.">
        <title>Complete genome sequence of Corynebacterium casei LMG S-19264T (=DSM 44701T), isolated from a smear-ripened cheese.</title>
        <authorList>
            <consortium name="US DOE Joint Genome Institute (JGI-PGF)"/>
            <person name="Walter F."/>
            <person name="Albersmeier A."/>
            <person name="Kalinowski J."/>
            <person name="Ruckert C."/>
        </authorList>
    </citation>
    <scope>NUCLEOTIDE SEQUENCE</scope>
    <source>
        <strain evidence="10">VKM B-2555</strain>
    </source>
</reference>
<evidence type="ECO:0000256" key="1">
    <source>
        <dbReference type="ARBA" id="ARBA00004651"/>
    </source>
</evidence>
<comment type="caution">
    <text evidence="10">The sequence shown here is derived from an EMBL/GenBank/DDBJ whole genome shotgun (WGS) entry which is preliminary data.</text>
</comment>
<comment type="similarity">
    <text evidence="2">Belongs to the autoinducer-2 exporter (AI-2E) (TC 2.A.86) family.</text>
</comment>
<evidence type="ECO:0000256" key="7">
    <source>
        <dbReference type="ARBA" id="ARBA00023136"/>
    </source>
</evidence>
<dbReference type="InterPro" id="IPR002549">
    <property type="entry name" value="AI-2E-like"/>
</dbReference>
<name>A0A9W6N2K8_9HYPH</name>
<evidence type="ECO:0000256" key="3">
    <source>
        <dbReference type="ARBA" id="ARBA00022448"/>
    </source>
</evidence>
<evidence type="ECO:0000256" key="5">
    <source>
        <dbReference type="ARBA" id="ARBA00022692"/>
    </source>
</evidence>
<evidence type="ECO:0000256" key="9">
    <source>
        <dbReference type="SAM" id="Phobius"/>
    </source>
</evidence>
<evidence type="ECO:0000313" key="10">
    <source>
        <dbReference type="EMBL" id="GLK75326.1"/>
    </source>
</evidence>
<proteinExistence type="inferred from homology"/>
<dbReference type="GO" id="GO:0055085">
    <property type="term" value="P:transmembrane transport"/>
    <property type="evidence" value="ECO:0007669"/>
    <property type="project" value="TreeGrafter"/>
</dbReference>
<dbReference type="GO" id="GO:0005886">
    <property type="term" value="C:plasma membrane"/>
    <property type="evidence" value="ECO:0007669"/>
    <property type="project" value="UniProtKB-SubCell"/>
</dbReference>
<keyword evidence="3" id="KW-0813">Transport</keyword>
<keyword evidence="6 9" id="KW-1133">Transmembrane helix</keyword>
<keyword evidence="11" id="KW-1185">Reference proteome</keyword>
<comment type="subcellular location">
    <subcellularLocation>
        <location evidence="1">Cell membrane</location>
        <topology evidence="1">Multi-pass membrane protein</topology>
    </subcellularLocation>
</comment>
<accession>A0A9W6N2K8</accession>
<organism evidence="10 11">
    <name type="scientific">Methylopila jiangsuensis</name>
    <dbReference type="NCBI Taxonomy" id="586230"/>
    <lineage>
        <taxon>Bacteria</taxon>
        <taxon>Pseudomonadati</taxon>
        <taxon>Pseudomonadota</taxon>
        <taxon>Alphaproteobacteria</taxon>
        <taxon>Hyphomicrobiales</taxon>
        <taxon>Methylopilaceae</taxon>
        <taxon>Methylopila</taxon>
    </lineage>
</organism>
<dbReference type="RefSeq" id="WP_271203284.1">
    <property type="nucleotide sequence ID" value="NZ_BSFK01000005.1"/>
</dbReference>
<dbReference type="EMBL" id="BSFK01000005">
    <property type="protein sequence ID" value="GLK75326.1"/>
    <property type="molecule type" value="Genomic_DNA"/>
</dbReference>
<evidence type="ECO:0000256" key="6">
    <source>
        <dbReference type="ARBA" id="ARBA00022989"/>
    </source>
</evidence>
<gene>
    <name evidence="10" type="ORF">GCM10008171_05800</name>
</gene>
<feature type="transmembrane region" description="Helical" evidence="9">
    <location>
        <begin position="269"/>
        <end position="285"/>
    </location>
</feature>
<dbReference type="PANTHER" id="PTHR21716:SF53">
    <property type="entry name" value="PERMEASE PERM-RELATED"/>
    <property type="match status" value="1"/>
</dbReference>
<feature type="transmembrane region" description="Helical" evidence="9">
    <location>
        <begin position="7"/>
        <end position="36"/>
    </location>
</feature>
<feature type="transmembrane region" description="Helical" evidence="9">
    <location>
        <begin position="305"/>
        <end position="336"/>
    </location>
</feature>
<dbReference type="Pfam" id="PF01594">
    <property type="entry name" value="AI-2E_transport"/>
    <property type="match status" value="1"/>
</dbReference>
<feature type="compositionally biased region" description="Pro residues" evidence="8">
    <location>
        <begin position="387"/>
        <end position="396"/>
    </location>
</feature>
<feature type="transmembrane region" description="Helical" evidence="9">
    <location>
        <begin position="210"/>
        <end position="235"/>
    </location>
</feature>
<evidence type="ECO:0000313" key="11">
    <source>
        <dbReference type="Proteomes" id="UP001143364"/>
    </source>
</evidence>
<reference evidence="10" key="2">
    <citation type="submission" date="2023-01" db="EMBL/GenBank/DDBJ databases">
        <authorList>
            <person name="Sun Q."/>
            <person name="Evtushenko L."/>
        </authorList>
    </citation>
    <scope>NUCLEOTIDE SEQUENCE</scope>
    <source>
        <strain evidence="10">VKM B-2555</strain>
    </source>
</reference>
<protein>
    <submittedName>
        <fullName evidence="10">AI-2E family transporter</fullName>
    </submittedName>
</protein>